<evidence type="ECO:0000313" key="4">
    <source>
        <dbReference type="EMBL" id="MBO8465885.1"/>
    </source>
</evidence>
<accession>A0A9D9I4M6</accession>
<dbReference type="EMBL" id="JADIME010000082">
    <property type="protein sequence ID" value="MBO8465885.1"/>
    <property type="molecule type" value="Genomic_DNA"/>
</dbReference>
<reference evidence="4" key="1">
    <citation type="submission" date="2020-10" db="EMBL/GenBank/DDBJ databases">
        <authorList>
            <person name="Gilroy R."/>
        </authorList>
    </citation>
    <scope>NUCLEOTIDE SEQUENCE</scope>
    <source>
        <strain evidence="4">10037</strain>
    </source>
</reference>
<keyword evidence="1" id="KW-0812">Transmembrane</keyword>
<dbReference type="Proteomes" id="UP000823597">
    <property type="component" value="Unassembled WGS sequence"/>
</dbReference>
<evidence type="ECO:0000256" key="1">
    <source>
        <dbReference type="SAM" id="Phobius"/>
    </source>
</evidence>
<feature type="domain" description="DUF5683" evidence="3">
    <location>
        <begin position="169"/>
        <end position="303"/>
    </location>
</feature>
<proteinExistence type="predicted"/>
<evidence type="ECO:0000256" key="2">
    <source>
        <dbReference type="SAM" id="SignalP"/>
    </source>
</evidence>
<reference evidence="4" key="2">
    <citation type="journal article" date="2021" name="PeerJ">
        <title>Extensive microbial diversity within the chicken gut microbiome revealed by metagenomics and culture.</title>
        <authorList>
            <person name="Gilroy R."/>
            <person name="Ravi A."/>
            <person name="Getino M."/>
            <person name="Pursley I."/>
            <person name="Horton D.L."/>
            <person name="Alikhan N.F."/>
            <person name="Baker D."/>
            <person name="Gharbi K."/>
            <person name="Hall N."/>
            <person name="Watson M."/>
            <person name="Adriaenssens E.M."/>
            <person name="Foster-Nyarko E."/>
            <person name="Jarju S."/>
            <person name="Secka A."/>
            <person name="Antonio M."/>
            <person name="Oren A."/>
            <person name="Chaudhuri R.R."/>
            <person name="La Ragione R."/>
            <person name="Hildebrand F."/>
            <person name="Pallen M.J."/>
        </authorList>
    </citation>
    <scope>NUCLEOTIDE SEQUENCE</scope>
    <source>
        <strain evidence="4">10037</strain>
    </source>
</reference>
<feature type="signal peptide" evidence="2">
    <location>
        <begin position="1"/>
        <end position="24"/>
    </location>
</feature>
<feature type="transmembrane region" description="Helical" evidence="1">
    <location>
        <begin position="195"/>
        <end position="212"/>
    </location>
</feature>
<feature type="domain" description="DUF5683" evidence="3">
    <location>
        <begin position="80"/>
        <end position="129"/>
    </location>
</feature>
<evidence type="ECO:0000259" key="3">
    <source>
        <dbReference type="Pfam" id="PF18935"/>
    </source>
</evidence>
<name>A0A9D9I4M6_9BACT</name>
<dbReference type="AlphaFoldDB" id="A0A9D9I4M6"/>
<comment type="caution">
    <text evidence="4">The sequence shown here is derived from an EMBL/GenBank/DDBJ whole genome shotgun (WGS) entry which is preliminary data.</text>
</comment>
<protein>
    <recommendedName>
        <fullName evidence="3">DUF5683 domain-containing protein</fullName>
    </recommendedName>
</protein>
<gene>
    <name evidence="4" type="ORF">IAB93_07830</name>
</gene>
<feature type="transmembrane region" description="Helical" evidence="1">
    <location>
        <begin position="255"/>
        <end position="278"/>
    </location>
</feature>
<evidence type="ECO:0000313" key="5">
    <source>
        <dbReference type="Proteomes" id="UP000823597"/>
    </source>
</evidence>
<organism evidence="4 5">
    <name type="scientific">Candidatus Merdivivens pullistercoris</name>
    <dbReference type="NCBI Taxonomy" id="2840873"/>
    <lineage>
        <taxon>Bacteria</taxon>
        <taxon>Pseudomonadati</taxon>
        <taxon>Bacteroidota</taxon>
        <taxon>Bacteroidia</taxon>
        <taxon>Bacteroidales</taxon>
        <taxon>Muribaculaceae</taxon>
        <taxon>Muribaculaceae incertae sedis</taxon>
        <taxon>Candidatus Merdivivens</taxon>
    </lineage>
</organism>
<keyword evidence="1" id="KW-1133">Transmembrane helix</keyword>
<feature type="chain" id="PRO_5039440401" description="DUF5683 domain-containing protein" evidence="2">
    <location>
        <begin position="25"/>
        <end position="326"/>
    </location>
</feature>
<dbReference type="Pfam" id="PF18935">
    <property type="entry name" value="DUF5683"/>
    <property type="match status" value="2"/>
</dbReference>
<sequence>MNSVYKCAILSLVIMLLSSGELFAQFQNDIYGGSQGNYSGQTGTNKASADTVDQVFSFRTLFRGLSHKDTMGVGYAFGAGLIVPGLGQVYNRDYWKIPVIYAGLGTTIGFGIHYNNLYKASVTAAEGVEGAVPNQKYKNISTACFIGAGLIYWAQLLDVNISYEISAPKSAGKATVYSILFPGAGQAYNGEYWKIPIYTAGLSAGIYFWTYYNKQYQRYKRIHNEATNPDIPYEGPISAETALFYRDSFRRSRDLAVVCTMLVYILQIIDANVFSYMADFDISDNLAMRVKLEPTIITPIDINNNMTSYTGIGTDSAVGMKIGLNF</sequence>
<keyword evidence="1" id="KW-0472">Membrane</keyword>
<keyword evidence="2" id="KW-0732">Signal</keyword>
<dbReference type="InterPro" id="IPR043738">
    <property type="entry name" value="DUF5683"/>
</dbReference>